<evidence type="ECO:0000313" key="3">
    <source>
        <dbReference type="EMBL" id="RZS84224.1"/>
    </source>
</evidence>
<dbReference type="RefSeq" id="WP_130355609.1">
    <property type="nucleotide sequence ID" value="NZ_SGXC01000001.1"/>
</dbReference>
<dbReference type="PIRSF" id="PIRSF017082">
    <property type="entry name" value="YflP"/>
    <property type="match status" value="1"/>
</dbReference>
<name>A0A4Q7NGY7_9BURK</name>
<accession>A0A4Q7NGY7</accession>
<evidence type="ECO:0000313" key="4">
    <source>
        <dbReference type="Proteomes" id="UP000292445"/>
    </source>
</evidence>
<feature type="chain" id="PRO_5020586054" evidence="2">
    <location>
        <begin position="23"/>
        <end position="324"/>
    </location>
</feature>
<keyword evidence="2" id="KW-0732">Signal</keyword>
<proteinExistence type="inferred from homology"/>
<dbReference type="PANTHER" id="PTHR42928:SF5">
    <property type="entry name" value="BLR1237 PROTEIN"/>
    <property type="match status" value="1"/>
</dbReference>
<protein>
    <submittedName>
        <fullName evidence="3">Tripartite-type tricarboxylate transporter receptor subunit TctC</fullName>
    </submittedName>
</protein>
<evidence type="ECO:0000256" key="1">
    <source>
        <dbReference type="ARBA" id="ARBA00006987"/>
    </source>
</evidence>
<dbReference type="AlphaFoldDB" id="A0A4Q7NGY7"/>
<dbReference type="PANTHER" id="PTHR42928">
    <property type="entry name" value="TRICARBOXYLATE-BINDING PROTEIN"/>
    <property type="match status" value="1"/>
</dbReference>
<keyword evidence="3" id="KW-0675">Receptor</keyword>
<dbReference type="CDD" id="cd07012">
    <property type="entry name" value="PBP2_Bug_TTT"/>
    <property type="match status" value="1"/>
</dbReference>
<comment type="similarity">
    <text evidence="1">Belongs to the UPF0065 (bug) family.</text>
</comment>
<organism evidence="3 4">
    <name type="scientific">Pigmentiphaga kullae</name>
    <dbReference type="NCBI Taxonomy" id="151784"/>
    <lineage>
        <taxon>Bacteria</taxon>
        <taxon>Pseudomonadati</taxon>
        <taxon>Pseudomonadota</taxon>
        <taxon>Betaproteobacteria</taxon>
        <taxon>Burkholderiales</taxon>
        <taxon>Alcaligenaceae</taxon>
        <taxon>Pigmentiphaga</taxon>
    </lineage>
</organism>
<reference evidence="3 4" key="1">
    <citation type="submission" date="2019-02" db="EMBL/GenBank/DDBJ databases">
        <title>Genomic Encyclopedia of Type Strains, Phase IV (KMG-IV): sequencing the most valuable type-strain genomes for metagenomic binning, comparative biology and taxonomic classification.</title>
        <authorList>
            <person name="Goeker M."/>
        </authorList>
    </citation>
    <scope>NUCLEOTIDE SEQUENCE [LARGE SCALE GENOMIC DNA]</scope>
    <source>
        <strain evidence="3 4">K24</strain>
    </source>
</reference>
<dbReference type="Gene3D" id="3.40.190.150">
    <property type="entry name" value="Bordetella uptake gene, domain 1"/>
    <property type="match status" value="1"/>
</dbReference>
<dbReference type="SUPFAM" id="SSF53850">
    <property type="entry name" value="Periplasmic binding protein-like II"/>
    <property type="match status" value="1"/>
</dbReference>
<evidence type="ECO:0000256" key="2">
    <source>
        <dbReference type="SAM" id="SignalP"/>
    </source>
</evidence>
<sequence length="324" mass="33817">MFNIFRSMLGITLLAVSLTAFAENYPTKPITLIVPSVPGGAADAVARLVAEGLGRELGKTVIVENRPSGAAIIGTQAVARAAPDGYTLLLGLDAALVASPYLLAKAPYDAKRDFSAVGTLATLQYVLVASPAAKFHSVPELVEQARGCCVGMLTYATGGEGSVHHLAMELLQHDARMELKHVPYKAAPQGFTDLMGGHIDLMFIAAGTASGPVKAGKVQALAVSGATKLNDLPTVPLLSDSVSGFVFESWFGLLAPAKTPSPVLKQLSSALGKFLSTPDARKKMQAIGVNAAEGDAAALQQRIESDTQRYAPIISKLKQTQAQP</sequence>
<dbReference type="Gene3D" id="3.40.190.10">
    <property type="entry name" value="Periplasmic binding protein-like II"/>
    <property type="match status" value="1"/>
</dbReference>
<dbReference type="EMBL" id="SGXC01000001">
    <property type="protein sequence ID" value="RZS84224.1"/>
    <property type="molecule type" value="Genomic_DNA"/>
</dbReference>
<dbReference type="OrthoDB" id="8970543at2"/>
<gene>
    <name evidence="3" type="ORF">EV675_0233</name>
</gene>
<dbReference type="Proteomes" id="UP000292445">
    <property type="component" value="Unassembled WGS sequence"/>
</dbReference>
<dbReference type="InterPro" id="IPR005064">
    <property type="entry name" value="BUG"/>
</dbReference>
<feature type="signal peptide" evidence="2">
    <location>
        <begin position="1"/>
        <end position="22"/>
    </location>
</feature>
<dbReference type="Pfam" id="PF03401">
    <property type="entry name" value="TctC"/>
    <property type="match status" value="1"/>
</dbReference>
<dbReference type="InterPro" id="IPR042100">
    <property type="entry name" value="Bug_dom1"/>
</dbReference>
<keyword evidence="4" id="KW-1185">Reference proteome</keyword>
<comment type="caution">
    <text evidence="3">The sequence shown here is derived from an EMBL/GenBank/DDBJ whole genome shotgun (WGS) entry which is preliminary data.</text>
</comment>